<dbReference type="Pfam" id="PF00018">
    <property type="entry name" value="SH3_1"/>
    <property type="match status" value="2"/>
</dbReference>
<keyword evidence="8" id="KW-1185">Reference proteome</keyword>
<dbReference type="PRINTS" id="PR00452">
    <property type="entry name" value="SH3DOMAIN"/>
</dbReference>
<dbReference type="SUPFAM" id="SSF54277">
    <property type="entry name" value="CAD &amp; PB1 domains"/>
    <property type="match status" value="1"/>
</dbReference>
<dbReference type="PROSITE" id="PS50002">
    <property type="entry name" value="SH3"/>
    <property type="match status" value="2"/>
</dbReference>
<dbReference type="Proteomes" id="UP000605846">
    <property type="component" value="Unassembled WGS sequence"/>
</dbReference>
<dbReference type="SUPFAM" id="SSF64268">
    <property type="entry name" value="PX domain"/>
    <property type="match status" value="1"/>
</dbReference>
<evidence type="ECO:0000313" key="8">
    <source>
        <dbReference type="Proteomes" id="UP000605846"/>
    </source>
</evidence>
<dbReference type="CDD" id="cd05992">
    <property type="entry name" value="PB1"/>
    <property type="match status" value="1"/>
</dbReference>
<dbReference type="PROSITE" id="PS51745">
    <property type="entry name" value="PB1"/>
    <property type="match status" value="1"/>
</dbReference>
<dbReference type="CDD" id="cd06890">
    <property type="entry name" value="PX_Bem1p"/>
    <property type="match status" value="1"/>
</dbReference>
<accession>A0A8H7BJ65</accession>
<dbReference type="PANTHER" id="PTHR15706">
    <property type="entry name" value="SH3 MULTIPLE DOMAIN"/>
    <property type="match status" value="1"/>
</dbReference>
<gene>
    <name evidence="7" type="primary">BEM1_1</name>
    <name evidence="7" type="ORF">EC973_001732</name>
</gene>
<sequence length="498" mass="56297">MLLPKGKVKPPHSLRSARHSVVKNNISTPVSATVPQHAAIAPPKKVIKALYDYKAQNPHELSFSRGDFFHVIGKEDDPHWFNACNPITNSQGWVPASYFQIIEKNERMDHRLQHGYDDSALEPTDKMQPLYGIVLYDFKAERSDELQAKQGEAIVVIAQSSAEWFVAKPIGRLGGPGLIPVSFVEIRNAQTGQTVDDIHSLGRNSPTISPPVEAWQPQTQAYNPSTMTTTANSNTSTITTNTVGERPLSAIFTGSNQQMDPIDEYLQTRIDETDHGMIHADTHIPGDKVISATIDSFIPEGDQFWFIVFARLSSGRHRVLYRLYEDFYEFQTNMLEEFPLEAGKLDRDRILPYMPGPLTEVNDEISADRQRDLNRYCQELLSLPRYLTECSLVQNELFGIHDGDFETEYDPRTGELRSQPTTIKVKIMHKDDIFAMKMPSNTTLEQLRLKIHDRVGVDVHLRYKDELNGDSLPLVDQVDMEEAFSAAVKVGKLIVYAE</sequence>
<evidence type="ECO:0000256" key="3">
    <source>
        <dbReference type="PROSITE-ProRule" id="PRU00192"/>
    </source>
</evidence>
<dbReference type="InterPro" id="IPR000270">
    <property type="entry name" value="PB1_dom"/>
</dbReference>
<feature type="domain" description="SH3" evidence="4">
    <location>
        <begin position="42"/>
        <end position="104"/>
    </location>
</feature>
<dbReference type="Pfam" id="PF00564">
    <property type="entry name" value="PB1"/>
    <property type="match status" value="1"/>
</dbReference>
<dbReference type="PROSITE" id="PS50195">
    <property type="entry name" value="PX"/>
    <property type="match status" value="1"/>
</dbReference>
<dbReference type="SUPFAM" id="SSF50044">
    <property type="entry name" value="SH3-domain"/>
    <property type="match status" value="2"/>
</dbReference>
<comment type="caution">
    <text evidence="7">The sequence shown here is derived from an EMBL/GenBank/DDBJ whole genome shotgun (WGS) entry which is preliminary data.</text>
</comment>
<dbReference type="Gene3D" id="3.30.1520.10">
    <property type="entry name" value="Phox-like domain"/>
    <property type="match status" value="1"/>
</dbReference>
<dbReference type="AlphaFoldDB" id="A0A8H7BJ65"/>
<evidence type="ECO:0000313" key="7">
    <source>
        <dbReference type="EMBL" id="KAF7723691.1"/>
    </source>
</evidence>
<dbReference type="InterPro" id="IPR035549">
    <property type="entry name" value="Bem1/Scd2_SH3_2"/>
</dbReference>
<dbReference type="GO" id="GO:0035091">
    <property type="term" value="F:phosphatidylinositol binding"/>
    <property type="evidence" value="ECO:0007669"/>
    <property type="project" value="InterPro"/>
</dbReference>
<reference evidence="7" key="1">
    <citation type="submission" date="2020-01" db="EMBL/GenBank/DDBJ databases">
        <title>Genome Sequencing of Three Apophysomyces-Like Fungal Strains Confirms a Novel Fungal Genus in the Mucoromycota with divergent Burkholderia-like Endosymbiotic Bacteria.</title>
        <authorList>
            <person name="Stajich J.E."/>
            <person name="Macias A.M."/>
            <person name="Carter-House D."/>
            <person name="Lovett B."/>
            <person name="Kasson L.R."/>
            <person name="Berry K."/>
            <person name="Grigoriev I."/>
            <person name="Chang Y."/>
            <person name="Spatafora J."/>
            <person name="Kasson M.T."/>
        </authorList>
    </citation>
    <scope>NUCLEOTIDE SEQUENCE</scope>
    <source>
        <strain evidence="7">NRRL A-21654</strain>
    </source>
</reference>
<keyword evidence="2" id="KW-0677">Repeat</keyword>
<dbReference type="SMART" id="SM00326">
    <property type="entry name" value="SH3"/>
    <property type="match status" value="2"/>
</dbReference>
<dbReference type="InterPro" id="IPR051228">
    <property type="entry name" value="NADPH_Oxidase/PX-Domain"/>
</dbReference>
<dbReference type="PANTHER" id="PTHR15706:SF2">
    <property type="entry name" value="SH3 AND PX DOMAIN-CONTAINING PROTEIN 2A"/>
    <property type="match status" value="1"/>
</dbReference>
<feature type="domain" description="SH3" evidence="4">
    <location>
        <begin position="127"/>
        <end position="189"/>
    </location>
</feature>
<dbReference type="InterPro" id="IPR036871">
    <property type="entry name" value="PX_dom_sf"/>
</dbReference>
<evidence type="ECO:0000256" key="2">
    <source>
        <dbReference type="ARBA" id="ARBA00022737"/>
    </source>
</evidence>
<dbReference type="CDD" id="cd11879">
    <property type="entry name" value="SH3_Bem1p_2"/>
    <property type="match status" value="1"/>
</dbReference>
<feature type="domain" description="PX" evidence="5">
    <location>
        <begin position="284"/>
        <end position="404"/>
    </location>
</feature>
<dbReference type="InterPro" id="IPR036028">
    <property type="entry name" value="SH3-like_dom_sf"/>
</dbReference>
<dbReference type="SMART" id="SM00666">
    <property type="entry name" value="PB1"/>
    <property type="match status" value="1"/>
</dbReference>
<dbReference type="InterPro" id="IPR035550">
    <property type="entry name" value="Bem1/Scd2_PX"/>
</dbReference>
<dbReference type="SMART" id="SM00312">
    <property type="entry name" value="PX"/>
    <property type="match status" value="1"/>
</dbReference>
<evidence type="ECO:0000259" key="5">
    <source>
        <dbReference type="PROSITE" id="PS50195"/>
    </source>
</evidence>
<dbReference type="InterPro" id="IPR035548">
    <property type="entry name" value="Bem1/Scd2_SH3_1"/>
</dbReference>
<evidence type="ECO:0000256" key="1">
    <source>
        <dbReference type="ARBA" id="ARBA00022443"/>
    </source>
</evidence>
<proteinExistence type="predicted"/>
<organism evidence="7 8">
    <name type="scientific">Apophysomyces ossiformis</name>
    <dbReference type="NCBI Taxonomy" id="679940"/>
    <lineage>
        <taxon>Eukaryota</taxon>
        <taxon>Fungi</taxon>
        <taxon>Fungi incertae sedis</taxon>
        <taxon>Mucoromycota</taxon>
        <taxon>Mucoromycotina</taxon>
        <taxon>Mucoromycetes</taxon>
        <taxon>Mucorales</taxon>
        <taxon>Mucorineae</taxon>
        <taxon>Mucoraceae</taxon>
        <taxon>Apophysomyces</taxon>
    </lineage>
</organism>
<dbReference type="EMBL" id="JABAYA010000142">
    <property type="protein sequence ID" value="KAF7723691.1"/>
    <property type="molecule type" value="Genomic_DNA"/>
</dbReference>
<feature type="domain" description="PB1" evidence="6">
    <location>
        <begin position="422"/>
        <end position="498"/>
    </location>
</feature>
<dbReference type="OrthoDB" id="548867at2759"/>
<dbReference type="Gene3D" id="2.30.30.40">
    <property type="entry name" value="SH3 Domains"/>
    <property type="match status" value="2"/>
</dbReference>
<dbReference type="CDD" id="cd11878">
    <property type="entry name" value="SH3_Bem1p_1"/>
    <property type="match status" value="1"/>
</dbReference>
<dbReference type="GO" id="GO:0005737">
    <property type="term" value="C:cytoplasm"/>
    <property type="evidence" value="ECO:0007669"/>
    <property type="project" value="TreeGrafter"/>
</dbReference>
<name>A0A8H7BJ65_9FUNG</name>
<dbReference type="Gene3D" id="3.10.20.90">
    <property type="entry name" value="Phosphatidylinositol 3-kinase Catalytic Subunit, Chain A, domain 1"/>
    <property type="match status" value="1"/>
</dbReference>
<evidence type="ECO:0000259" key="6">
    <source>
        <dbReference type="PROSITE" id="PS51745"/>
    </source>
</evidence>
<dbReference type="InterPro" id="IPR001452">
    <property type="entry name" value="SH3_domain"/>
</dbReference>
<protein>
    <submittedName>
        <fullName evidence="7">Bud emergence protein 1</fullName>
    </submittedName>
</protein>
<dbReference type="Pfam" id="PF00787">
    <property type="entry name" value="PX"/>
    <property type="match status" value="1"/>
</dbReference>
<dbReference type="InterPro" id="IPR001683">
    <property type="entry name" value="PX_dom"/>
</dbReference>
<dbReference type="InterPro" id="IPR053793">
    <property type="entry name" value="PB1-like"/>
</dbReference>
<keyword evidence="1 3" id="KW-0728">SH3 domain</keyword>
<evidence type="ECO:0000259" key="4">
    <source>
        <dbReference type="PROSITE" id="PS50002"/>
    </source>
</evidence>